<name>A0A7Z0WGH3_9PSEU</name>
<dbReference type="EMBL" id="MSIF01000023">
    <property type="protein sequence ID" value="OLF06189.1"/>
    <property type="molecule type" value="Genomic_DNA"/>
</dbReference>
<protein>
    <submittedName>
        <fullName evidence="1">Uncharacterized protein</fullName>
    </submittedName>
</protein>
<gene>
    <name evidence="1" type="ORF">BLA60_33190</name>
</gene>
<evidence type="ECO:0000313" key="2">
    <source>
        <dbReference type="Proteomes" id="UP000185696"/>
    </source>
</evidence>
<comment type="caution">
    <text evidence="1">The sequence shown here is derived from an EMBL/GenBank/DDBJ whole genome shotgun (WGS) entry which is preliminary data.</text>
</comment>
<sequence>MEMRRGRLLEPRGGGWRRCEAAAGVAGWLRGYLMEAPPSQLVEIRGGWLSGQLVEALPEWLAEASVGRLMATALK</sequence>
<dbReference type="Proteomes" id="UP000185696">
    <property type="component" value="Unassembled WGS sequence"/>
</dbReference>
<reference evidence="1 2" key="1">
    <citation type="submission" date="2016-12" db="EMBL/GenBank/DDBJ databases">
        <title>The draft genome sequence of Actinophytocola xinjiangensis.</title>
        <authorList>
            <person name="Wang W."/>
            <person name="Yuan L."/>
        </authorList>
    </citation>
    <scope>NUCLEOTIDE SEQUENCE [LARGE SCALE GENOMIC DNA]</scope>
    <source>
        <strain evidence="1 2">CGMCC 4.4663</strain>
    </source>
</reference>
<accession>A0A7Z0WGH3</accession>
<proteinExistence type="predicted"/>
<evidence type="ECO:0000313" key="1">
    <source>
        <dbReference type="EMBL" id="OLF06189.1"/>
    </source>
</evidence>
<dbReference type="AlphaFoldDB" id="A0A7Z0WGH3"/>
<organism evidence="1 2">
    <name type="scientific">Actinophytocola xinjiangensis</name>
    <dbReference type="NCBI Taxonomy" id="485602"/>
    <lineage>
        <taxon>Bacteria</taxon>
        <taxon>Bacillati</taxon>
        <taxon>Actinomycetota</taxon>
        <taxon>Actinomycetes</taxon>
        <taxon>Pseudonocardiales</taxon>
        <taxon>Pseudonocardiaceae</taxon>
    </lineage>
</organism>
<keyword evidence="2" id="KW-1185">Reference proteome</keyword>